<feature type="transmembrane region" description="Helical" evidence="2">
    <location>
        <begin position="154"/>
        <end position="173"/>
    </location>
</feature>
<reference evidence="3 4" key="1">
    <citation type="submission" date="2016-11" db="EMBL/GenBank/DDBJ databases">
        <title>Study of marine rhodopsin-containing bacteria.</title>
        <authorList>
            <person name="Yoshizawa S."/>
            <person name="Kumagai Y."/>
            <person name="Kogure K."/>
        </authorList>
    </citation>
    <scope>NUCLEOTIDE SEQUENCE [LARGE SCALE GENOMIC DNA]</scope>
    <source>
        <strain evidence="3 4">SAORIC-28</strain>
    </source>
</reference>
<evidence type="ECO:0000313" key="4">
    <source>
        <dbReference type="Proteomes" id="UP000216339"/>
    </source>
</evidence>
<evidence type="ECO:0000256" key="1">
    <source>
        <dbReference type="SAM" id="MobiDB-lite"/>
    </source>
</evidence>
<evidence type="ECO:0008006" key="5">
    <source>
        <dbReference type="Google" id="ProtNLM"/>
    </source>
</evidence>
<accession>A0A271J2Q9</accession>
<keyword evidence="2" id="KW-0472">Membrane</keyword>
<name>A0A271J2Q9_9BACT</name>
<protein>
    <recommendedName>
        <fullName evidence="5">DUF2029 domain-containing protein</fullName>
    </recommendedName>
</protein>
<proteinExistence type="predicted"/>
<keyword evidence="2" id="KW-0812">Transmembrane</keyword>
<sequence length="448" mass="47636">MIRRAFPIVVGIGVVVAMVWAARPAGSGLEWRLAFVGAYGLGFVLLIAYLRRAQVSTRRLLLGAVLFRLAALPMLPSLSDDGYRYIWDGVIAAEASVSPYALRPNDPALRAWQDERVYARMNSPGYYSVYPPASQSVFRVAASVYRELGWTGSWWLLKTLLVIVELGGVILLARVVGAHGAALYAWSPLAVVEVAGQGHTEALVVGGIGLVIATAGSRFPLRSIGATVAGLAKLYPLALLPATWRREGWAGVAASVLLGGALSALVWTPGAAANAGESLELFFGTFDVYAGPYRLLKAVAYPVLGEEAGQAASVTLTVGYGAAVARAFSVDDGTPRGLHRVVLVVVVGFGLVTATFHPWYGLPLLFLIPLLDSPNWLLWLAALCTTTYLGYEWHAFFDVATLIGWGGAALLLFRHSRNRHASHHGQGATPPSRSSRSVEAAGSQSASS</sequence>
<feature type="region of interest" description="Disordered" evidence="1">
    <location>
        <begin position="421"/>
        <end position="448"/>
    </location>
</feature>
<gene>
    <name evidence="3" type="ORF">BSZ37_13265</name>
</gene>
<keyword evidence="2" id="KW-1133">Transmembrane helix</keyword>
<keyword evidence="4" id="KW-1185">Reference proteome</keyword>
<evidence type="ECO:0000313" key="3">
    <source>
        <dbReference type="EMBL" id="PAP77334.1"/>
    </source>
</evidence>
<dbReference type="Proteomes" id="UP000216339">
    <property type="component" value="Unassembled WGS sequence"/>
</dbReference>
<feature type="compositionally biased region" description="Polar residues" evidence="1">
    <location>
        <begin position="429"/>
        <end position="448"/>
    </location>
</feature>
<feature type="transmembrane region" description="Helical" evidence="2">
    <location>
        <begin position="341"/>
        <end position="371"/>
    </location>
</feature>
<organism evidence="3 4">
    <name type="scientific">Rubrivirga marina</name>
    <dbReference type="NCBI Taxonomy" id="1196024"/>
    <lineage>
        <taxon>Bacteria</taxon>
        <taxon>Pseudomonadati</taxon>
        <taxon>Rhodothermota</taxon>
        <taxon>Rhodothermia</taxon>
        <taxon>Rhodothermales</taxon>
        <taxon>Rubricoccaceae</taxon>
        <taxon>Rubrivirga</taxon>
    </lineage>
</organism>
<feature type="transmembrane region" description="Helical" evidence="2">
    <location>
        <begin position="31"/>
        <end position="48"/>
    </location>
</feature>
<feature type="transmembrane region" description="Helical" evidence="2">
    <location>
        <begin position="391"/>
        <end position="413"/>
    </location>
</feature>
<dbReference type="AlphaFoldDB" id="A0A271J2Q9"/>
<dbReference type="EMBL" id="MQWD01000001">
    <property type="protein sequence ID" value="PAP77334.1"/>
    <property type="molecule type" value="Genomic_DNA"/>
</dbReference>
<evidence type="ECO:0000256" key="2">
    <source>
        <dbReference type="SAM" id="Phobius"/>
    </source>
</evidence>
<dbReference type="OrthoDB" id="1491846at2"/>
<comment type="caution">
    <text evidence="3">The sequence shown here is derived from an EMBL/GenBank/DDBJ whole genome shotgun (WGS) entry which is preliminary data.</text>
</comment>
<dbReference type="RefSeq" id="WP_095511005.1">
    <property type="nucleotide sequence ID" value="NZ_MQWD01000001.1"/>
</dbReference>